<protein>
    <submittedName>
        <fullName evidence="1">Uncharacterized protein</fullName>
    </submittedName>
</protein>
<accession>A0A1V9FVY9</accession>
<comment type="caution">
    <text evidence="1">The sequence shown here is derived from an EMBL/GenBank/DDBJ whole genome shotgun (WGS) entry which is preliminary data.</text>
</comment>
<dbReference type="STRING" id="1703345.A3860_27635"/>
<evidence type="ECO:0000313" key="1">
    <source>
        <dbReference type="EMBL" id="OQP62468.1"/>
    </source>
</evidence>
<dbReference type="Proteomes" id="UP000192796">
    <property type="component" value="Unassembled WGS sequence"/>
</dbReference>
<sequence>MFFRSRQGFRAGLFITIKPTSMGKFNPNSTFTGSVGNLSIYNVRGLDKPVVRTKGGPTKRQIKTKPSFAATRRNNSEFGGRAKITRQVMDALRPLKYLGDYNIAGPLNSLFIPIQALDTESEHGQRSIELSKNPGLMQGFNLNRRTPFNTIIANPLEYTLSKETLMGAVTIPALIPGVNFFVPGNYSWYKFIAVFGIIQDMFYDPKGYVNKAGKEVRWSFCKFRETDHNHPHSPYLPALHR</sequence>
<organism evidence="1 2">
    <name type="scientific">Niastella vici</name>
    <dbReference type="NCBI Taxonomy" id="1703345"/>
    <lineage>
        <taxon>Bacteria</taxon>
        <taxon>Pseudomonadati</taxon>
        <taxon>Bacteroidota</taxon>
        <taxon>Chitinophagia</taxon>
        <taxon>Chitinophagales</taxon>
        <taxon>Chitinophagaceae</taxon>
        <taxon>Niastella</taxon>
    </lineage>
</organism>
<gene>
    <name evidence="1" type="ORF">A3860_27635</name>
</gene>
<dbReference type="EMBL" id="LVYD01000050">
    <property type="protein sequence ID" value="OQP62468.1"/>
    <property type="molecule type" value="Genomic_DNA"/>
</dbReference>
<proteinExistence type="predicted"/>
<keyword evidence="2" id="KW-1185">Reference proteome</keyword>
<dbReference type="AlphaFoldDB" id="A0A1V9FVY9"/>
<name>A0A1V9FVY9_9BACT</name>
<reference evidence="1 2" key="1">
    <citation type="submission" date="2016-03" db="EMBL/GenBank/DDBJ databases">
        <title>Niastella vici sp. nov., isolated from farmland soil.</title>
        <authorList>
            <person name="Chen L."/>
            <person name="Wang D."/>
            <person name="Yang S."/>
            <person name="Wang G."/>
        </authorList>
    </citation>
    <scope>NUCLEOTIDE SEQUENCE [LARGE SCALE GENOMIC DNA]</scope>
    <source>
        <strain evidence="1 2">DJ57</strain>
    </source>
</reference>
<evidence type="ECO:0000313" key="2">
    <source>
        <dbReference type="Proteomes" id="UP000192796"/>
    </source>
</evidence>